<evidence type="ECO:0000256" key="9">
    <source>
        <dbReference type="SAM" id="Phobius"/>
    </source>
</evidence>
<dbReference type="OrthoDB" id="8521102at2"/>
<keyword evidence="12" id="KW-1185">Reference proteome</keyword>
<comment type="subcellular location">
    <subcellularLocation>
        <location evidence="1">Cell membrane</location>
        <topology evidence="1">Single-pass type II membrane protein</topology>
    </subcellularLocation>
</comment>
<keyword evidence="4 9" id="KW-1133">Transmembrane helix</keyword>
<keyword evidence="6" id="KW-0143">Chaperone</keyword>
<evidence type="ECO:0000256" key="6">
    <source>
        <dbReference type="ARBA" id="ARBA00023186"/>
    </source>
</evidence>
<accession>A0A5C8NJ17</accession>
<dbReference type="GO" id="GO:0005886">
    <property type="term" value="C:plasma membrane"/>
    <property type="evidence" value="ECO:0007669"/>
    <property type="project" value="UniProtKB-SubCell"/>
</dbReference>
<organism evidence="11 12">
    <name type="scientific">Zeimonas arvi</name>
    <dbReference type="NCBI Taxonomy" id="2498847"/>
    <lineage>
        <taxon>Bacteria</taxon>
        <taxon>Pseudomonadati</taxon>
        <taxon>Pseudomonadota</taxon>
        <taxon>Betaproteobacteria</taxon>
        <taxon>Burkholderiales</taxon>
        <taxon>Burkholderiaceae</taxon>
        <taxon>Zeimonas</taxon>
    </lineage>
</organism>
<dbReference type="GO" id="GO:0044877">
    <property type="term" value="F:protein-containing complex binding"/>
    <property type="evidence" value="ECO:0007669"/>
    <property type="project" value="InterPro"/>
</dbReference>
<dbReference type="Proteomes" id="UP000321548">
    <property type="component" value="Unassembled WGS sequence"/>
</dbReference>
<dbReference type="EMBL" id="VDUY01000011">
    <property type="protein sequence ID" value="TXL61799.1"/>
    <property type="molecule type" value="Genomic_DNA"/>
</dbReference>
<dbReference type="PANTHER" id="PTHR38035:SF1">
    <property type="entry name" value="ANCILLARY SECYEG TRANSLOCON SUBUNIT"/>
    <property type="match status" value="1"/>
</dbReference>
<evidence type="ECO:0000313" key="11">
    <source>
        <dbReference type="EMBL" id="TXL61799.1"/>
    </source>
</evidence>
<gene>
    <name evidence="11" type="ORF">FHP08_18190</name>
</gene>
<evidence type="ECO:0000256" key="7">
    <source>
        <dbReference type="ARBA" id="ARBA00024197"/>
    </source>
</evidence>
<evidence type="ECO:0000313" key="12">
    <source>
        <dbReference type="Proteomes" id="UP000321548"/>
    </source>
</evidence>
<dbReference type="InterPro" id="IPR018704">
    <property type="entry name" value="SecYEG/CpoB_TPR"/>
</dbReference>
<sequence length="212" mass="22938">MAYDLEEQEQLENLKAFWNKYGSFIMTVVLVVALAFAGWRGWQWYQTSQSAQASQVFDQLRQAANARDVAKVKEAAGRIFADYGSTAWAQMAALVAADAYAEAGDAKAAKVPLQWAIDEARDPAFRDQARLGLAAILLDEKAFDEGLKLLAAPAEKSYAAAFADRRGDLLLAQGKPAEARAAYQEALNLLAADSALRRLVQVKLDAIPGGAA</sequence>
<protein>
    <recommendedName>
        <fullName evidence="8">Ancillary SecYEG translocon subunit</fullName>
    </recommendedName>
</protein>
<dbReference type="SUPFAM" id="SSF48452">
    <property type="entry name" value="TPR-like"/>
    <property type="match status" value="1"/>
</dbReference>
<evidence type="ECO:0000256" key="8">
    <source>
        <dbReference type="ARBA" id="ARBA00024235"/>
    </source>
</evidence>
<evidence type="ECO:0000256" key="2">
    <source>
        <dbReference type="ARBA" id="ARBA00022475"/>
    </source>
</evidence>
<keyword evidence="3 9" id="KW-0812">Transmembrane</keyword>
<name>A0A5C8NJ17_9BURK</name>
<comment type="similarity">
    <text evidence="7">Belongs to the YfgM family.</text>
</comment>
<reference evidence="11 12" key="1">
    <citation type="submission" date="2019-06" db="EMBL/GenBank/DDBJ databases">
        <title>Quisquiliibacterium sp. nov., isolated from a maize field.</title>
        <authorList>
            <person name="Lin S.-Y."/>
            <person name="Tsai C.-F."/>
            <person name="Young C.-C."/>
        </authorList>
    </citation>
    <scope>NUCLEOTIDE SEQUENCE [LARGE SCALE GENOMIC DNA]</scope>
    <source>
        <strain evidence="11 12">CC-CFT501</strain>
    </source>
</reference>
<dbReference type="RefSeq" id="WP_147705933.1">
    <property type="nucleotide sequence ID" value="NZ_VDUY01000011.1"/>
</dbReference>
<feature type="transmembrane region" description="Helical" evidence="9">
    <location>
        <begin position="21"/>
        <end position="39"/>
    </location>
</feature>
<dbReference type="PIRSF" id="PIRSF006170">
    <property type="entry name" value="YfgM"/>
    <property type="match status" value="1"/>
</dbReference>
<comment type="caution">
    <text evidence="11">The sequence shown here is derived from an EMBL/GenBank/DDBJ whole genome shotgun (WGS) entry which is preliminary data.</text>
</comment>
<dbReference type="PANTHER" id="PTHR38035">
    <property type="entry name" value="UPF0070 PROTEIN YFGM"/>
    <property type="match status" value="1"/>
</dbReference>
<evidence type="ECO:0000256" key="3">
    <source>
        <dbReference type="ARBA" id="ARBA00022692"/>
    </source>
</evidence>
<feature type="domain" description="Ancillary SecYEG translocon subunit/Cell division coordinator CpoB TPR" evidence="10">
    <location>
        <begin position="15"/>
        <end position="207"/>
    </location>
</feature>
<evidence type="ECO:0000256" key="1">
    <source>
        <dbReference type="ARBA" id="ARBA00004401"/>
    </source>
</evidence>
<keyword evidence="5 9" id="KW-0472">Membrane</keyword>
<dbReference type="InterPro" id="IPR011990">
    <property type="entry name" value="TPR-like_helical_dom_sf"/>
</dbReference>
<dbReference type="AlphaFoldDB" id="A0A5C8NJ17"/>
<evidence type="ECO:0000256" key="4">
    <source>
        <dbReference type="ARBA" id="ARBA00022989"/>
    </source>
</evidence>
<dbReference type="Pfam" id="PF09976">
    <property type="entry name" value="TPR_21"/>
    <property type="match status" value="1"/>
</dbReference>
<evidence type="ECO:0000259" key="10">
    <source>
        <dbReference type="Pfam" id="PF09976"/>
    </source>
</evidence>
<evidence type="ECO:0000256" key="5">
    <source>
        <dbReference type="ARBA" id="ARBA00023136"/>
    </source>
</evidence>
<proteinExistence type="inferred from homology"/>
<dbReference type="InterPro" id="IPR026039">
    <property type="entry name" value="YfgM"/>
</dbReference>
<keyword evidence="2" id="KW-1003">Cell membrane</keyword>